<name>A0A5B8BZL5_9MICO</name>
<reference evidence="3 4" key="1">
    <citation type="submission" date="2019-05" db="EMBL/GenBank/DDBJ databases">
        <title>Georgenia *** sp. nov., and Georgenia *** sp. nov., isolated from the intestinal contents of plateau pika (Ochotona curzoniae) in the Qinghai-Tibet plateau of China.</title>
        <authorList>
            <person name="Tian Z."/>
        </authorList>
    </citation>
    <scope>NUCLEOTIDE SEQUENCE [LARGE SCALE GENOMIC DNA]</scope>
    <source>
        <strain evidence="3 4">Z443</strain>
    </source>
</reference>
<gene>
    <name evidence="3" type="ORF">FE374_03785</name>
</gene>
<feature type="transmembrane region" description="Helical" evidence="2">
    <location>
        <begin position="39"/>
        <end position="65"/>
    </location>
</feature>
<evidence type="ECO:0000313" key="4">
    <source>
        <dbReference type="Proteomes" id="UP000314616"/>
    </source>
</evidence>
<dbReference type="EMBL" id="CP040915">
    <property type="protein sequence ID" value="QDC23869.1"/>
    <property type="molecule type" value="Genomic_DNA"/>
</dbReference>
<protein>
    <submittedName>
        <fullName evidence="3">DUF4389 domain-containing protein</fullName>
    </submittedName>
</protein>
<dbReference type="Pfam" id="PF14333">
    <property type="entry name" value="DUF4389"/>
    <property type="match status" value="2"/>
</dbReference>
<feature type="region of interest" description="Disordered" evidence="1">
    <location>
        <begin position="226"/>
        <end position="278"/>
    </location>
</feature>
<evidence type="ECO:0000313" key="3">
    <source>
        <dbReference type="EMBL" id="QDC23869.1"/>
    </source>
</evidence>
<accession>A0A5B8BZL5</accession>
<feature type="transmembrane region" description="Helical" evidence="2">
    <location>
        <begin position="132"/>
        <end position="155"/>
    </location>
</feature>
<keyword evidence="2" id="KW-1133">Transmembrane helix</keyword>
<feature type="compositionally biased region" description="Pro residues" evidence="1">
    <location>
        <begin position="233"/>
        <end position="243"/>
    </location>
</feature>
<proteinExistence type="predicted"/>
<keyword evidence="2" id="KW-0472">Membrane</keyword>
<organism evidence="3 4">
    <name type="scientific">Georgenia yuyongxinii</name>
    <dbReference type="NCBI Taxonomy" id="2589797"/>
    <lineage>
        <taxon>Bacteria</taxon>
        <taxon>Bacillati</taxon>
        <taxon>Actinomycetota</taxon>
        <taxon>Actinomycetes</taxon>
        <taxon>Micrococcales</taxon>
        <taxon>Bogoriellaceae</taxon>
        <taxon>Georgenia</taxon>
    </lineage>
</organism>
<dbReference type="OrthoDB" id="156718at2"/>
<keyword evidence="2" id="KW-0812">Transmembrane</keyword>
<feature type="transmembrane region" description="Helical" evidence="2">
    <location>
        <begin position="167"/>
        <end position="186"/>
    </location>
</feature>
<dbReference type="RefSeq" id="WP_139927311.1">
    <property type="nucleotide sequence ID" value="NZ_CP040915.1"/>
</dbReference>
<dbReference type="KEGG" id="gyu:FE374_03785"/>
<evidence type="ECO:0000256" key="2">
    <source>
        <dbReference type="SAM" id="Phobius"/>
    </source>
</evidence>
<sequence>MATAALHPPVHPSYPVQVDGAGGLPLSRWLWLVKWVLVIPHYLILIPLWIAFVATSIVALVAIVITGRYPRGIFDFNVGVLRWNWRVHYYAYGALATDQYPPFTLREVPEYRAHLHVDYPEYLSRGLALVKWWLLAIPHYIVVAILVGGAATATYQATNTDWRWEGGLIGLLVLVAGVVLLVTGTYPRGLFDLLLGLNRWVIRVAAYAGLMTDVYPPFRLDMGGHEDVTLPAGTPPPTGPSPYPAAQQGGTFPPGPYTLQSYPPQPYPPHPEEGPQRT</sequence>
<evidence type="ECO:0000256" key="1">
    <source>
        <dbReference type="SAM" id="MobiDB-lite"/>
    </source>
</evidence>
<dbReference type="AlphaFoldDB" id="A0A5B8BZL5"/>
<dbReference type="InterPro" id="IPR025498">
    <property type="entry name" value="DUF4389"/>
</dbReference>
<dbReference type="Proteomes" id="UP000314616">
    <property type="component" value="Chromosome"/>
</dbReference>